<dbReference type="EMBL" id="CP011391">
    <property type="protein sequence ID" value="AMK55683.1"/>
    <property type="molecule type" value="Genomic_DNA"/>
</dbReference>
<sequence length="37" mass="4174">MPESHNRFVSCKLLQALCQMHLFSGWGLAWPLQSGAE</sequence>
<keyword evidence="2" id="KW-1185">Reference proteome</keyword>
<organism evidence="1 2">
    <name type="scientific">Faecalibaculum rodentium</name>
    <dbReference type="NCBI Taxonomy" id="1702221"/>
    <lineage>
        <taxon>Bacteria</taxon>
        <taxon>Bacillati</taxon>
        <taxon>Bacillota</taxon>
        <taxon>Erysipelotrichia</taxon>
        <taxon>Erysipelotrichales</taxon>
        <taxon>Erysipelotrichaceae</taxon>
        <taxon>Faecalibaculum</taxon>
    </lineage>
</organism>
<dbReference type="Proteomes" id="UP000069771">
    <property type="component" value="Chromosome"/>
</dbReference>
<reference evidence="1 2" key="1">
    <citation type="journal article" date="2016" name="Gut Pathog.">
        <title>Whole genome sequencing of "Faecalibaculum rodentium" ALO17, isolated from C57BL/6J laboratory mouse feces.</title>
        <authorList>
            <person name="Lim S."/>
            <person name="Chang D.H."/>
            <person name="Ahn S."/>
            <person name="Kim B.C."/>
        </authorList>
    </citation>
    <scope>NUCLEOTIDE SEQUENCE [LARGE SCALE GENOMIC DNA]</scope>
    <source>
        <strain evidence="1 2">Alo17</strain>
    </source>
</reference>
<dbReference type="AlphaFoldDB" id="A0A140DYF6"/>
<accession>A0A140DYF6</accession>
<gene>
    <name evidence="1" type="ORF">AALO17_25490</name>
</gene>
<protein>
    <submittedName>
        <fullName evidence="1">Uncharacterized protein</fullName>
    </submittedName>
</protein>
<name>A0A140DYF6_9FIRM</name>
<evidence type="ECO:0000313" key="2">
    <source>
        <dbReference type="Proteomes" id="UP000069771"/>
    </source>
</evidence>
<proteinExistence type="predicted"/>
<evidence type="ECO:0000313" key="1">
    <source>
        <dbReference type="EMBL" id="AMK55683.1"/>
    </source>
</evidence>
<dbReference type="KEGG" id="fro:AALO17_25490"/>